<proteinExistence type="inferred from homology"/>
<evidence type="ECO:0000256" key="7">
    <source>
        <dbReference type="SAM" id="Phobius"/>
    </source>
</evidence>
<evidence type="ECO:0000256" key="5">
    <source>
        <dbReference type="ARBA" id="ARBA00022989"/>
    </source>
</evidence>
<dbReference type="InterPro" id="IPR007182">
    <property type="entry name" value="MnhB"/>
</dbReference>
<keyword evidence="4 7" id="KW-0812">Transmembrane</keyword>
<comment type="caution">
    <text evidence="9">The sequence shown here is derived from an EMBL/GenBank/DDBJ whole genome shotgun (WGS) entry which is preliminary data.</text>
</comment>
<evidence type="ECO:0000256" key="1">
    <source>
        <dbReference type="ARBA" id="ARBA00004651"/>
    </source>
</evidence>
<sequence length="176" mass="19138">MKATTDSFLVRALIGLVFLLVNIVSVYLLLRGHNLPGGGFIGGLMTGMSFILLGLVRGWEELQRELPVPPLRLASFGLLLAMITGTAPMLFGRQFLTQYQLHLDHVPLIGEVHIGTPLLFDVGVFLLVSCITVKLVIVLARSTSGLPAFTPGEVPYYASELEGPIEESAKEERHAN</sequence>
<evidence type="ECO:0000313" key="9">
    <source>
        <dbReference type="EMBL" id="GAT33627.1"/>
    </source>
</evidence>
<feature type="transmembrane region" description="Helical" evidence="7">
    <location>
        <begin position="12"/>
        <end position="30"/>
    </location>
</feature>
<organism evidence="9 10">
    <name type="scientific">Terrimicrobium sacchariphilum</name>
    <dbReference type="NCBI Taxonomy" id="690879"/>
    <lineage>
        <taxon>Bacteria</taxon>
        <taxon>Pseudomonadati</taxon>
        <taxon>Verrucomicrobiota</taxon>
        <taxon>Terrimicrobiia</taxon>
        <taxon>Terrimicrobiales</taxon>
        <taxon>Terrimicrobiaceae</taxon>
        <taxon>Terrimicrobium</taxon>
    </lineage>
</organism>
<feature type="transmembrane region" description="Helical" evidence="7">
    <location>
        <begin position="71"/>
        <end position="91"/>
    </location>
</feature>
<evidence type="ECO:0000313" key="10">
    <source>
        <dbReference type="Proteomes" id="UP000076023"/>
    </source>
</evidence>
<evidence type="ECO:0000256" key="3">
    <source>
        <dbReference type="ARBA" id="ARBA00022475"/>
    </source>
</evidence>
<dbReference type="Proteomes" id="UP000076023">
    <property type="component" value="Unassembled WGS sequence"/>
</dbReference>
<comment type="similarity">
    <text evidence="2">Belongs to the CPA3 antiporters (TC 2.A.63) subunit B family.</text>
</comment>
<protein>
    <submittedName>
        <fullName evidence="9">Multicomponent K+:H+ antiporter subunit A</fullName>
    </submittedName>
</protein>
<reference evidence="10" key="1">
    <citation type="journal article" date="2017" name="Genome Announc.">
        <title>Draft Genome Sequence of Terrimicrobium sacchariphilum NM-5T, a Facultative Anaerobic Soil Bacterium of the Class Spartobacteria.</title>
        <authorList>
            <person name="Qiu Y.L."/>
            <person name="Tourlousse D.M."/>
            <person name="Matsuura N."/>
            <person name="Ohashi A."/>
            <person name="Sekiguchi Y."/>
        </authorList>
    </citation>
    <scope>NUCLEOTIDE SEQUENCE [LARGE SCALE GENOMIC DNA]</scope>
    <source>
        <strain evidence="10">NM-5</strain>
    </source>
</reference>
<dbReference type="EMBL" id="BDCO01000002">
    <property type="protein sequence ID" value="GAT33627.1"/>
    <property type="molecule type" value="Genomic_DNA"/>
</dbReference>
<evidence type="ECO:0000256" key="6">
    <source>
        <dbReference type="ARBA" id="ARBA00023136"/>
    </source>
</evidence>
<dbReference type="STRING" id="690879.TSACC_22044"/>
<dbReference type="InParanoid" id="A0A146G9X9"/>
<dbReference type="InterPro" id="IPR050622">
    <property type="entry name" value="CPA3_antiporter_subunitB"/>
</dbReference>
<keyword evidence="5 7" id="KW-1133">Transmembrane helix</keyword>
<dbReference type="Pfam" id="PF04039">
    <property type="entry name" value="MnhB"/>
    <property type="match status" value="1"/>
</dbReference>
<keyword evidence="10" id="KW-1185">Reference proteome</keyword>
<gene>
    <name evidence="9" type="ORF">TSACC_22044</name>
</gene>
<dbReference type="RefSeq" id="WP_075079339.1">
    <property type="nucleotide sequence ID" value="NZ_BDCO01000002.1"/>
</dbReference>
<evidence type="ECO:0000256" key="4">
    <source>
        <dbReference type="ARBA" id="ARBA00022692"/>
    </source>
</evidence>
<evidence type="ECO:0000259" key="8">
    <source>
        <dbReference type="Pfam" id="PF04039"/>
    </source>
</evidence>
<dbReference type="PANTHER" id="PTHR33932:SF4">
    <property type="entry name" value="NA(+)_H(+) ANTIPORTER SUBUNIT B"/>
    <property type="match status" value="1"/>
</dbReference>
<feature type="transmembrane region" description="Helical" evidence="7">
    <location>
        <begin position="118"/>
        <end position="140"/>
    </location>
</feature>
<feature type="domain" description="Na+/H+ antiporter MnhB subunit-related protein" evidence="8">
    <location>
        <begin position="10"/>
        <end position="132"/>
    </location>
</feature>
<name>A0A146G9X9_TERSA</name>
<dbReference type="AlphaFoldDB" id="A0A146G9X9"/>
<keyword evidence="6 7" id="KW-0472">Membrane</keyword>
<comment type="subcellular location">
    <subcellularLocation>
        <location evidence="1">Cell membrane</location>
        <topology evidence="1">Multi-pass membrane protein</topology>
    </subcellularLocation>
</comment>
<feature type="transmembrane region" description="Helical" evidence="7">
    <location>
        <begin position="36"/>
        <end position="59"/>
    </location>
</feature>
<accession>A0A146G9X9</accession>
<dbReference type="GO" id="GO:0005886">
    <property type="term" value="C:plasma membrane"/>
    <property type="evidence" value="ECO:0007669"/>
    <property type="project" value="UniProtKB-SubCell"/>
</dbReference>
<keyword evidence="3" id="KW-1003">Cell membrane</keyword>
<dbReference type="PANTHER" id="PTHR33932">
    <property type="entry name" value="NA(+)/H(+) ANTIPORTER SUBUNIT B"/>
    <property type="match status" value="1"/>
</dbReference>
<dbReference type="OrthoDB" id="9798859at2"/>
<evidence type="ECO:0000256" key="2">
    <source>
        <dbReference type="ARBA" id="ARBA00009425"/>
    </source>
</evidence>